<feature type="region of interest" description="Disordered" evidence="1">
    <location>
        <begin position="1"/>
        <end position="25"/>
    </location>
</feature>
<dbReference type="HOGENOM" id="CLU_2501573_0_0_1"/>
<protein>
    <submittedName>
        <fullName evidence="2">Uncharacterized protein</fullName>
    </submittedName>
</protein>
<evidence type="ECO:0000313" key="3">
    <source>
        <dbReference type="Proteomes" id="UP000006038"/>
    </source>
</evidence>
<evidence type="ECO:0000256" key="1">
    <source>
        <dbReference type="SAM" id="MobiDB-lite"/>
    </source>
</evidence>
<name>J3L8J8_ORYBR</name>
<reference evidence="2" key="1">
    <citation type="submission" date="2015-06" db="UniProtKB">
        <authorList>
            <consortium name="EnsemblPlants"/>
        </authorList>
    </citation>
    <scope>IDENTIFICATION</scope>
</reference>
<organism evidence="2">
    <name type="scientific">Oryza brachyantha</name>
    <name type="common">malo sina</name>
    <dbReference type="NCBI Taxonomy" id="4533"/>
    <lineage>
        <taxon>Eukaryota</taxon>
        <taxon>Viridiplantae</taxon>
        <taxon>Streptophyta</taxon>
        <taxon>Embryophyta</taxon>
        <taxon>Tracheophyta</taxon>
        <taxon>Spermatophyta</taxon>
        <taxon>Magnoliopsida</taxon>
        <taxon>Liliopsida</taxon>
        <taxon>Poales</taxon>
        <taxon>Poaceae</taxon>
        <taxon>BOP clade</taxon>
        <taxon>Oryzoideae</taxon>
        <taxon>Oryzeae</taxon>
        <taxon>Oryzinae</taxon>
        <taxon>Oryza</taxon>
    </lineage>
</organism>
<accession>J3L8J8</accession>
<sequence length="86" mass="9115">MCAYHNSGTVSANAAHAPHNAAPGETTACFYHPLPASMAATSSATHQATAVAMTPSPGMKDSFAQRRMATRRRRPSSNEVNDDDVR</sequence>
<dbReference type="EnsemblPlants" id="OB0236G10010.1">
    <property type="protein sequence ID" value="OB0236G10010.1"/>
    <property type="gene ID" value="OB0236G10010"/>
</dbReference>
<feature type="compositionally biased region" description="Low complexity" evidence="1">
    <location>
        <begin position="12"/>
        <end position="23"/>
    </location>
</feature>
<feature type="region of interest" description="Disordered" evidence="1">
    <location>
        <begin position="53"/>
        <end position="86"/>
    </location>
</feature>
<dbReference type="Gramene" id="OB0236G10010.1">
    <property type="protein sequence ID" value="OB0236G10010.1"/>
    <property type="gene ID" value="OB0236G10010"/>
</dbReference>
<feature type="compositionally biased region" description="Polar residues" evidence="1">
    <location>
        <begin position="1"/>
        <end position="11"/>
    </location>
</feature>
<keyword evidence="3" id="KW-1185">Reference proteome</keyword>
<evidence type="ECO:0000313" key="2">
    <source>
        <dbReference type="EnsemblPlants" id="OB0236G10010.1"/>
    </source>
</evidence>
<proteinExistence type="predicted"/>
<dbReference type="AlphaFoldDB" id="J3L8J8"/>
<dbReference type="Proteomes" id="UP000006038">
    <property type="component" value="Unassembled WGS sequence"/>
</dbReference>